<dbReference type="InterPro" id="IPR000620">
    <property type="entry name" value="EamA_dom"/>
</dbReference>
<evidence type="ECO:0000256" key="6">
    <source>
        <dbReference type="SAM" id="Phobius"/>
    </source>
</evidence>
<keyword evidence="9" id="KW-1185">Reference proteome</keyword>
<evidence type="ECO:0000259" key="7">
    <source>
        <dbReference type="Pfam" id="PF00892"/>
    </source>
</evidence>
<dbReference type="InterPro" id="IPR037185">
    <property type="entry name" value="EmrE-like"/>
</dbReference>
<feature type="transmembrane region" description="Helical" evidence="6">
    <location>
        <begin position="46"/>
        <end position="69"/>
    </location>
</feature>
<feature type="domain" description="EamA" evidence="7">
    <location>
        <begin position="23"/>
        <end position="155"/>
    </location>
</feature>
<proteinExistence type="predicted"/>
<keyword evidence="4 6" id="KW-1133">Transmembrane helix</keyword>
<dbReference type="PATRIC" id="fig|48936.3.peg.3623"/>
<dbReference type="AlphaFoldDB" id="A0A0B8ZC11"/>
<evidence type="ECO:0000256" key="1">
    <source>
        <dbReference type="ARBA" id="ARBA00004651"/>
    </source>
</evidence>
<evidence type="ECO:0000256" key="3">
    <source>
        <dbReference type="ARBA" id="ARBA00022692"/>
    </source>
</evidence>
<comment type="subcellular location">
    <subcellularLocation>
        <location evidence="1">Cell membrane</location>
        <topology evidence="1">Multi-pass membrane protein</topology>
    </subcellularLocation>
</comment>
<keyword evidence="2" id="KW-1003">Cell membrane</keyword>
<dbReference type="Pfam" id="PF00892">
    <property type="entry name" value="EamA"/>
    <property type="match status" value="2"/>
</dbReference>
<feature type="domain" description="EamA" evidence="7">
    <location>
        <begin position="170"/>
        <end position="304"/>
    </location>
</feature>
<feature type="transmembrane region" description="Helical" evidence="6">
    <location>
        <begin position="12"/>
        <end position="34"/>
    </location>
</feature>
<dbReference type="Proteomes" id="UP000031338">
    <property type="component" value="Unassembled WGS sequence"/>
</dbReference>
<dbReference type="SUPFAM" id="SSF103481">
    <property type="entry name" value="Multidrug resistance efflux transporter EmrE"/>
    <property type="match status" value="2"/>
</dbReference>
<evidence type="ECO:0000313" key="9">
    <source>
        <dbReference type="Proteomes" id="UP000031338"/>
    </source>
</evidence>
<dbReference type="RefSeq" id="WP_010890881.1">
    <property type="nucleotide sequence ID" value="NZ_JRVC01000021.1"/>
</dbReference>
<keyword evidence="3 6" id="KW-0812">Transmembrane</keyword>
<feature type="transmembrane region" description="Helical" evidence="6">
    <location>
        <begin position="167"/>
        <end position="186"/>
    </location>
</feature>
<feature type="transmembrane region" description="Helical" evidence="6">
    <location>
        <begin position="81"/>
        <end position="102"/>
    </location>
</feature>
<feature type="transmembrane region" description="Helical" evidence="6">
    <location>
        <begin position="139"/>
        <end position="155"/>
    </location>
</feature>
<evidence type="ECO:0000256" key="2">
    <source>
        <dbReference type="ARBA" id="ARBA00022475"/>
    </source>
</evidence>
<feature type="transmembrane region" description="Helical" evidence="6">
    <location>
        <begin position="198"/>
        <end position="218"/>
    </location>
</feature>
<name>A0A0B8ZC11_9SPHN</name>
<reference evidence="8 9" key="1">
    <citation type="submission" date="2014-10" db="EMBL/GenBank/DDBJ databases">
        <title>Draft genome sequence of Novosphingobium subterraneum DSM 12447.</title>
        <authorList>
            <person name="Gan H.M."/>
            <person name="Gan H.Y."/>
            <person name="Savka M.A."/>
        </authorList>
    </citation>
    <scope>NUCLEOTIDE SEQUENCE [LARGE SCALE GENOMIC DNA]</scope>
    <source>
        <strain evidence="8 9">DSM 12447</strain>
    </source>
</reference>
<dbReference type="PANTHER" id="PTHR42920:SF11">
    <property type="entry name" value="INNER MEMBRANE PROTEIN YTFF"/>
    <property type="match status" value="1"/>
</dbReference>
<accession>A0A0B8ZC11</accession>
<feature type="transmembrane region" description="Helical" evidence="6">
    <location>
        <begin position="230"/>
        <end position="251"/>
    </location>
</feature>
<comment type="caution">
    <text evidence="8">The sequence shown here is derived from an EMBL/GenBank/DDBJ whole genome shotgun (WGS) entry which is preliminary data.</text>
</comment>
<feature type="transmembrane region" description="Helical" evidence="6">
    <location>
        <begin position="263"/>
        <end position="283"/>
    </location>
</feature>
<evidence type="ECO:0000313" key="8">
    <source>
        <dbReference type="EMBL" id="KHS43772.1"/>
    </source>
</evidence>
<evidence type="ECO:0000256" key="5">
    <source>
        <dbReference type="ARBA" id="ARBA00023136"/>
    </source>
</evidence>
<protein>
    <submittedName>
        <fullName evidence="8">Putative permease</fullName>
    </submittedName>
</protein>
<organism evidence="8 9">
    <name type="scientific">Novosphingobium subterraneum</name>
    <dbReference type="NCBI Taxonomy" id="48936"/>
    <lineage>
        <taxon>Bacteria</taxon>
        <taxon>Pseudomonadati</taxon>
        <taxon>Pseudomonadota</taxon>
        <taxon>Alphaproteobacteria</taxon>
        <taxon>Sphingomonadales</taxon>
        <taxon>Sphingomonadaceae</taxon>
        <taxon>Novosphingobium</taxon>
    </lineage>
</organism>
<gene>
    <name evidence="8" type="ORF">NJ75_03591</name>
</gene>
<keyword evidence="5 6" id="KW-0472">Membrane</keyword>
<dbReference type="STRING" id="48936.NJ75_03591"/>
<dbReference type="InterPro" id="IPR051258">
    <property type="entry name" value="Diverse_Substrate_Transporter"/>
</dbReference>
<dbReference type="EMBL" id="JRVC01000021">
    <property type="protein sequence ID" value="KHS43772.1"/>
    <property type="molecule type" value="Genomic_DNA"/>
</dbReference>
<evidence type="ECO:0000256" key="4">
    <source>
        <dbReference type="ARBA" id="ARBA00022989"/>
    </source>
</evidence>
<sequence>MQDADRNTSSILGLVSRLWQSPALLLCLASFFWALNPIVGRAAKDLLSPVTLAFWRWVVALVFVLPFAWRHLRDDLSAIVGGWRFLGLLGALGVGLFSFLVYQSLQFTTATNNLLLQSTMPVMTLLMPVVLFRERVHPILLVCALLSITGIAWIMTKGHPDYLRWDALNRGDLLAIIAVFLYSAYATFLRRAPAMHHLSLLVVLFGVGIAALSVPYAWHLWWAGLTVASPAALASLLYVGIFPSLLSYALFNRAVALVGSGRAGVYMNLPSVFGVLMAVPLLGERFAKYHLIGSLLVVASILLSRRVKT</sequence>
<feature type="transmembrane region" description="Helical" evidence="6">
    <location>
        <begin position="114"/>
        <end position="132"/>
    </location>
</feature>
<feature type="transmembrane region" description="Helical" evidence="6">
    <location>
        <begin position="289"/>
        <end position="307"/>
    </location>
</feature>
<dbReference type="GO" id="GO:0005886">
    <property type="term" value="C:plasma membrane"/>
    <property type="evidence" value="ECO:0007669"/>
    <property type="project" value="UniProtKB-SubCell"/>
</dbReference>
<dbReference type="PANTHER" id="PTHR42920">
    <property type="entry name" value="OS03G0707200 PROTEIN-RELATED"/>
    <property type="match status" value="1"/>
</dbReference>